<gene>
    <name evidence="2" type="ORF">FIV01_07245</name>
</gene>
<evidence type="ECO:0000313" key="3">
    <source>
        <dbReference type="Proteomes" id="UP000326936"/>
    </source>
</evidence>
<feature type="signal peptide" evidence="1">
    <location>
        <begin position="1"/>
        <end position="19"/>
    </location>
</feature>
<protein>
    <submittedName>
        <fullName evidence="2">Uncharacterized protein</fullName>
    </submittedName>
</protein>
<name>A0A5P9CIQ9_9VIBR</name>
<sequence precursor="true">MTKLAIAIVSLLLSGLALAQDSAPYYLVSYQVYQNDKLLVAPKLTLLSDREGTFTIGSDAEEIEVTTKISEVQGNKNTYRLVSSLVINEEKVVRIQQNIAAGNSFSFEGPKYKIIGKFNRSKS</sequence>
<feature type="chain" id="PRO_5024815100" evidence="1">
    <location>
        <begin position="20"/>
        <end position="123"/>
    </location>
</feature>
<keyword evidence="3" id="KW-1185">Reference proteome</keyword>
<reference evidence="2 3" key="1">
    <citation type="submission" date="2019-10" db="EMBL/GenBank/DDBJ databases">
        <title>Complete genome sequence of Vibrio sp. strain THAF100, isolated from non-filtered water from the water column of tank 6 of a marine aquarium containing stony-coral fragments. Water maintained at 26 degree C.</title>
        <authorList>
            <person name="Ruckert C."/>
            <person name="Franco A."/>
            <person name="Kalinowski J."/>
            <person name="Glaeser S."/>
        </authorList>
    </citation>
    <scope>NUCLEOTIDE SEQUENCE [LARGE SCALE GENOMIC DNA]</scope>
    <source>
        <strain evidence="2 3">THAF100</strain>
    </source>
</reference>
<dbReference type="Proteomes" id="UP000326936">
    <property type="component" value="Chromosome"/>
</dbReference>
<dbReference type="EMBL" id="CP045350">
    <property type="protein sequence ID" value="QFT26219.1"/>
    <property type="molecule type" value="Genomic_DNA"/>
</dbReference>
<keyword evidence="1" id="KW-0732">Signal</keyword>
<dbReference type="KEGG" id="vaq:FIV01_07245"/>
<dbReference type="AlphaFoldDB" id="A0A5P9CIQ9"/>
<evidence type="ECO:0000256" key="1">
    <source>
        <dbReference type="SAM" id="SignalP"/>
    </source>
</evidence>
<dbReference type="RefSeq" id="WP_152430396.1">
    <property type="nucleotide sequence ID" value="NZ_CBCSDK010000002.1"/>
</dbReference>
<proteinExistence type="predicted"/>
<organism evidence="2 3">
    <name type="scientific">Vibrio aquimaris</name>
    <dbReference type="NCBI Taxonomy" id="2587862"/>
    <lineage>
        <taxon>Bacteria</taxon>
        <taxon>Pseudomonadati</taxon>
        <taxon>Pseudomonadota</taxon>
        <taxon>Gammaproteobacteria</taxon>
        <taxon>Vibrionales</taxon>
        <taxon>Vibrionaceae</taxon>
        <taxon>Vibrio</taxon>
    </lineage>
</organism>
<evidence type="ECO:0000313" key="2">
    <source>
        <dbReference type="EMBL" id="QFT26219.1"/>
    </source>
</evidence>
<accession>A0A5P9CIQ9</accession>